<reference evidence="3 4" key="1">
    <citation type="submission" date="2016-07" db="EMBL/GenBank/DDBJ databases">
        <title>Multiple horizontal gene transfer events from other fungi enriched the ability of initially mycotrophic Trichoderma (Ascomycota) to feed on dead plant biomass.</title>
        <authorList>
            <consortium name="DOE Joint Genome Institute"/>
            <person name="Aerts A."/>
            <person name="Atanasova L."/>
            <person name="Chenthamara K."/>
            <person name="Zhang J."/>
            <person name="Grujic M."/>
            <person name="Henrissat B."/>
            <person name="Kuo A."/>
            <person name="Salamov A."/>
            <person name="Lipzen A."/>
            <person name="Labutti K."/>
            <person name="Barry K."/>
            <person name="Miao Y."/>
            <person name="Rahimi M.J."/>
            <person name="Shen Q."/>
            <person name="Grigoriev I.V."/>
            <person name="Kubicek C.P."/>
            <person name="Druzhinina I.S."/>
        </authorList>
    </citation>
    <scope>NUCLEOTIDE SEQUENCE [LARGE SCALE GENOMIC DNA]</scope>
    <source>
        <strain evidence="3 4">CBS 433.97</strain>
    </source>
</reference>
<gene>
    <name evidence="3" type="ORF">M441DRAFT_60498</name>
</gene>
<dbReference type="AlphaFoldDB" id="A0A2T3Z0A1"/>
<organism evidence="3 4">
    <name type="scientific">Trichoderma asperellum (strain ATCC 204424 / CBS 433.97 / NBRC 101777)</name>
    <dbReference type="NCBI Taxonomy" id="1042311"/>
    <lineage>
        <taxon>Eukaryota</taxon>
        <taxon>Fungi</taxon>
        <taxon>Dikarya</taxon>
        <taxon>Ascomycota</taxon>
        <taxon>Pezizomycotina</taxon>
        <taxon>Sordariomycetes</taxon>
        <taxon>Hypocreomycetidae</taxon>
        <taxon>Hypocreales</taxon>
        <taxon>Hypocreaceae</taxon>
        <taxon>Trichoderma</taxon>
    </lineage>
</organism>
<evidence type="ECO:0000313" key="3">
    <source>
        <dbReference type="EMBL" id="PTB38238.1"/>
    </source>
</evidence>
<evidence type="ECO:0000256" key="1">
    <source>
        <dbReference type="SAM" id="MobiDB-lite"/>
    </source>
</evidence>
<dbReference type="Proteomes" id="UP000240493">
    <property type="component" value="Unassembled WGS sequence"/>
</dbReference>
<accession>A0A2T3Z0A1</accession>
<dbReference type="OrthoDB" id="4719713at2759"/>
<dbReference type="EMBL" id="KZ679266">
    <property type="protein sequence ID" value="PTB38238.1"/>
    <property type="molecule type" value="Genomic_DNA"/>
</dbReference>
<keyword evidence="4" id="KW-1185">Reference proteome</keyword>
<proteinExistence type="predicted"/>
<evidence type="ECO:0000313" key="4">
    <source>
        <dbReference type="Proteomes" id="UP000240493"/>
    </source>
</evidence>
<sequence length="587" mass="66216">MASMTVRPVFKELAKIQKDISFPPSLNKTDYKQCRAYTQKSNRCKKPLSKNSQKEAAQILSDFRHITEYSEIQSVYGQMRKFITLTHCYVHGQGVLDAFDEWKTQRIADVSNFSSNISPISSSDSLDTWTEASIVESPAPSSPVLGTQEYNESGSDLSIEEEMKNLSIETKARNATRNMNNGYYVKAEELEIDWKKLGDVELPDQGAAYDVPKIYKTIEKPLGPRSMYRGILYIYGHTSIPGIFKIGFSRQSAEQRHKQPGNCYGIDTRIIYESQPFRGVRQAERIVHAVLSHKNIQVTDCPHCKGTHDEWFLTSEKEVRDTVECAESWLRKPVYIINRKTCKLSPRGKTILKSTFRFSMSELKKDISDDDRLNDASDVFAVSKTVTAIQKTSARLSYSLNTKKTLSRAQDDENFTRTLSKRKQPQAAPLARTVHALEATNVNESPRYRLRSQELSSDEEESQDEDSQELESDEEESQDEDSQELESDEGSQAEGSQELESDEEGSQAEGSQELDSDEGSQVEGSEEMEIEEEDSQDEGSEEMESDEEGSQPKGSSALARRQPSKASSGVDSDILTLLMSGRYRNGR</sequence>
<feature type="compositionally biased region" description="Polar residues" evidence="1">
    <location>
        <begin position="144"/>
        <end position="156"/>
    </location>
</feature>
<dbReference type="InterPro" id="IPR018306">
    <property type="entry name" value="Phage_T5_Orf172_DNA-bd"/>
</dbReference>
<feature type="region of interest" description="Disordered" evidence="1">
    <location>
        <begin position="408"/>
        <end position="587"/>
    </location>
</feature>
<dbReference type="Pfam" id="PF10544">
    <property type="entry name" value="T5orf172"/>
    <property type="match status" value="1"/>
</dbReference>
<dbReference type="SMART" id="SM00974">
    <property type="entry name" value="T5orf172"/>
    <property type="match status" value="1"/>
</dbReference>
<name>A0A2T3Z0A1_TRIA4</name>
<feature type="region of interest" description="Disordered" evidence="1">
    <location>
        <begin position="137"/>
        <end position="156"/>
    </location>
</feature>
<evidence type="ECO:0000259" key="2">
    <source>
        <dbReference type="SMART" id="SM00974"/>
    </source>
</evidence>
<feature type="domain" description="Bacteriophage T5 Orf172 DNA-binding" evidence="2">
    <location>
        <begin position="238"/>
        <end position="326"/>
    </location>
</feature>
<feature type="compositionally biased region" description="Acidic residues" evidence="1">
    <location>
        <begin position="456"/>
        <end position="549"/>
    </location>
</feature>
<protein>
    <recommendedName>
        <fullName evidence="2">Bacteriophage T5 Orf172 DNA-binding domain-containing protein</fullName>
    </recommendedName>
</protein>